<dbReference type="NCBIfam" id="TIGR00756">
    <property type="entry name" value="PPR"/>
    <property type="match status" value="5"/>
</dbReference>
<dbReference type="SUPFAM" id="SSF48452">
    <property type="entry name" value="TPR-like"/>
    <property type="match status" value="1"/>
</dbReference>
<dbReference type="InterPro" id="IPR002885">
    <property type="entry name" value="PPR_rpt"/>
</dbReference>
<keyword evidence="6" id="KW-1185">Reference proteome</keyword>
<evidence type="ECO:0000256" key="3">
    <source>
        <dbReference type="PROSITE-ProRule" id="PRU00708"/>
    </source>
</evidence>
<dbReference type="Pfam" id="PF13812">
    <property type="entry name" value="PPR_3"/>
    <property type="match status" value="1"/>
</dbReference>
<evidence type="ECO:0000256" key="4">
    <source>
        <dbReference type="SAM" id="SignalP"/>
    </source>
</evidence>
<protein>
    <submittedName>
        <fullName evidence="5">Pentatricopeptide repeat-containing protein</fullName>
    </submittedName>
</protein>
<accession>A0AAV8DUD1</accession>
<dbReference type="Pfam" id="PF13041">
    <property type="entry name" value="PPR_2"/>
    <property type="match status" value="1"/>
</dbReference>
<feature type="repeat" description="PPR" evidence="3">
    <location>
        <begin position="223"/>
        <end position="253"/>
    </location>
</feature>
<feature type="repeat" description="PPR" evidence="3">
    <location>
        <begin position="254"/>
        <end position="288"/>
    </location>
</feature>
<feature type="signal peptide" evidence="4">
    <location>
        <begin position="1"/>
        <end position="16"/>
    </location>
</feature>
<dbReference type="GO" id="GO:0009451">
    <property type="term" value="P:RNA modification"/>
    <property type="evidence" value="ECO:0007669"/>
    <property type="project" value="InterPro"/>
</dbReference>
<feature type="chain" id="PRO_5043417673" evidence="4">
    <location>
        <begin position="17"/>
        <end position="525"/>
    </location>
</feature>
<dbReference type="AlphaFoldDB" id="A0AAV8DUD1"/>
<dbReference type="PROSITE" id="PS51375">
    <property type="entry name" value="PPR"/>
    <property type="match status" value="3"/>
</dbReference>
<dbReference type="Pfam" id="PF01535">
    <property type="entry name" value="PPR"/>
    <property type="match status" value="4"/>
</dbReference>
<dbReference type="PANTHER" id="PTHR47926">
    <property type="entry name" value="PENTATRICOPEPTIDE REPEAT-CONTAINING PROTEIN"/>
    <property type="match status" value="1"/>
</dbReference>
<dbReference type="Proteomes" id="UP001140206">
    <property type="component" value="Chromosome 3"/>
</dbReference>
<dbReference type="InterPro" id="IPR046848">
    <property type="entry name" value="E_motif"/>
</dbReference>
<dbReference type="GO" id="GO:0003723">
    <property type="term" value="F:RNA binding"/>
    <property type="evidence" value="ECO:0007669"/>
    <property type="project" value="InterPro"/>
</dbReference>
<dbReference type="FunFam" id="1.25.40.10:FF:000345">
    <property type="entry name" value="Pentatricopeptide repeat-containing protein"/>
    <property type="match status" value="1"/>
</dbReference>
<sequence>MVMVWVCCCISGSVSCAVPRRLKKSKRTRRLRHLTLSAPPSLPYPKPSPTPLLPLHPVSSSSPSSPRQFLDTAIAHLESSSLHLSPDPALLLSILRHVTLPTHLTRLRRLIPLFLLRRHASLFAQLVHLYCRHGLVRDAHHLFDQMPHRHKSSVFIWNCLISGYAEFGFYHDALALYHQMEEDGIPPDRFTFPRVLKACAGLRLLPLGQNIHRHVVRSGFGNDLYSLNALVDMYAKCGHIQAARKVFDVISERDLISWNSMLVAYSRHGLWREVAWVLRGMLDAGFKPDSISISNLISGFSQSSSTKLGLAMHAWAIRHALIGNLSVGNSLIGFYSKINKLALARIVFESMAKKDVYTWNAIISAHRLDRQIFDLFERMIQSGIKPDKVTFISLLSSCADLGLVVDGKRLFDEMQGKYNVRPDKEHYGCMVNMLGKAGRIKEAYDIIRSMHSISAAGPAAWGSLLYACSVHVDVEVGEVAAEKLFSLEPDNKHNFELMKRVYRKAGRVDGVERIERMMLDRGFEL</sequence>
<keyword evidence="1" id="KW-0677">Repeat</keyword>
<dbReference type="InterPro" id="IPR046960">
    <property type="entry name" value="PPR_At4g14850-like_plant"/>
</dbReference>
<dbReference type="PANTHER" id="PTHR47926:SF515">
    <property type="entry name" value="UMP-CMP KINASE"/>
    <property type="match status" value="1"/>
</dbReference>
<dbReference type="InterPro" id="IPR011990">
    <property type="entry name" value="TPR-like_helical_dom_sf"/>
</dbReference>
<dbReference type="Gene3D" id="1.25.40.10">
    <property type="entry name" value="Tetratricopeptide repeat domain"/>
    <property type="match status" value="3"/>
</dbReference>
<keyword evidence="2" id="KW-0809">Transit peptide</keyword>
<dbReference type="Pfam" id="PF20431">
    <property type="entry name" value="E_motif"/>
    <property type="match status" value="1"/>
</dbReference>
<feature type="repeat" description="PPR" evidence="3">
    <location>
        <begin position="153"/>
        <end position="187"/>
    </location>
</feature>
<keyword evidence="4" id="KW-0732">Signal</keyword>
<evidence type="ECO:0000256" key="2">
    <source>
        <dbReference type="ARBA" id="ARBA00022946"/>
    </source>
</evidence>
<dbReference type="FunFam" id="1.25.40.10:FF:000344">
    <property type="entry name" value="Pentatricopeptide repeat-containing protein"/>
    <property type="match status" value="1"/>
</dbReference>
<evidence type="ECO:0000256" key="1">
    <source>
        <dbReference type="ARBA" id="ARBA00022737"/>
    </source>
</evidence>
<reference evidence="5" key="1">
    <citation type="submission" date="2022-08" db="EMBL/GenBank/DDBJ databases">
        <authorList>
            <person name="Marques A."/>
        </authorList>
    </citation>
    <scope>NUCLEOTIDE SEQUENCE</scope>
    <source>
        <strain evidence="5">RhyPub2mFocal</strain>
        <tissue evidence="5">Leaves</tissue>
    </source>
</reference>
<organism evidence="5 6">
    <name type="scientific">Rhynchospora pubera</name>
    <dbReference type="NCBI Taxonomy" id="906938"/>
    <lineage>
        <taxon>Eukaryota</taxon>
        <taxon>Viridiplantae</taxon>
        <taxon>Streptophyta</taxon>
        <taxon>Embryophyta</taxon>
        <taxon>Tracheophyta</taxon>
        <taxon>Spermatophyta</taxon>
        <taxon>Magnoliopsida</taxon>
        <taxon>Liliopsida</taxon>
        <taxon>Poales</taxon>
        <taxon>Cyperaceae</taxon>
        <taxon>Cyperoideae</taxon>
        <taxon>Rhynchosporeae</taxon>
        <taxon>Rhynchospora</taxon>
    </lineage>
</organism>
<proteinExistence type="predicted"/>
<dbReference type="EMBL" id="JAMFTS010000003">
    <property type="protein sequence ID" value="KAJ4772297.1"/>
    <property type="molecule type" value="Genomic_DNA"/>
</dbReference>
<comment type="caution">
    <text evidence="5">The sequence shown here is derived from an EMBL/GenBank/DDBJ whole genome shotgun (WGS) entry which is preliminary data.</text>
</comment>
<evidence type="ECO:0000313" key="6">
    <source>
        <dbReference type="Proteomes" id="UP001140206"/>
    </source>
</evidence>
<evidence type="ECO:0000313" key="5">
    <source>
        <dbReference type="EMBL" id="KAJ4772297.1"/>
    </source>
</evidence>
<name>A0AAV8DUD1_9POAL</name>
<gene>
    <name evidence="5" type="ORF">LUZ62_056554</name>
</gene>